<reference evidence="2" key="1">
    <citation type="submission" date="2020-05" db="EMBL/GenBank/DDBJ databases">
        <title>Mycena genomes resolve the evolution of fungal bioluminescence.</title>
        <authorList>
            <person name="Tsai I.J."/>
        </authorList>
    </citation>
    <scope>NUCLEOTIDE SEQUENCE</scope>
    <source>
        <strain evidence="2">CCC161011</strain>
    </source>
</reference>
<feature type="compositionally biased region" description="Pro residues" evidence="1">
    <location>
        <begin position="201"/>
        <end position="214"/>
    </location>
</feature>
<protein>
    <submittedName>
        <fullName evidence="2">Uncharacterized protein</fullName>
    </submittedName>
</protein>
<comment type="caution">
    <text evidence="2">The sequence shown here is derived from an EMBL/GenBank/DDBJ whole genome shotgun (WGS) entry which is preliminary data.</text>
</comment>
<evidence type="ECO:0000313" key="2">
    <source>
        <dbReference type="EMBL" id="KAF7356358.1"/>
    </source>
</evidence>
<feature type="region of interest" description="Disordered" evidence="1">
    <location>
        <begin position="196"/>
        <end position="215"/>
    </location>
</feature>
<evidence type="ECO:0000313" key="3">
    <source>
        <dbReference type="Proteomes" id="UP000620124"/>
    </source>
</evidence>
<gene>
    <name evidence="2" type="ORF">MVEN_00968200</name>
</gene>
<proteinExistence type="predicted"/>
<dbReference type="EMBL" id="JACAZI010000007">
    <property type="protein sequence ID" value="KAF7356358.1"/>
    <property type="molecule type" value="Genomic_DNA"/>
</dbReference>
<name>A0A8H6Y8M0_9AGAR</name>
<evidence type="ECO:0000256" key="1">
    <source>
        <dbReference type="SAM" id="MobiDB-lite"/>
    </source>
</evidence>
<organism evidence="2 3">
    <name type="scientific">Mycena venus</name>
    <dbReference type="NCBI Taxonomy" id="2733690"/>
    <lineage>
        <taxon>Eukaryota</taxon>
        <taxon>Fungi</taxon>
        <taxon>Dikarya</taxon>
        <taxon>Basidiomycota</taxon>
        <taxon>Agaricomycotina</taxon>
        <taxon>Agaricomycetes</taxon>
        <taxon>Agaricomycetidae</taxon>
        <taxon>Agaricales</taxon>
        <taxon>Marasmiineae</taxon>
        <taxon>Mycenaceae</taxon>
        <taxon>Mycena</taxon>
    </lineage>
</organism>
<sequence>MGTFLISYLLSFSLSALHLLRLFRSLVYILTHRPLWRRPFQHASVTVFARTSFATYLPPPSRRCWAYAVTITAACFPHRPPVGPRQCARCTARLADFHVAACELCRPLGGATPERTFALSRTTGCMHSTRGWRSSRSSPPPAHWTAFTSILPSPLDACLLRLLAKYRRSPLHTSPTRHRPPPTCLAHAARALAPQHLPLRSPSPTPPLSPPHAPYPSLRSKLRPATYCECHGHHPRCAPHTLQPFPRKPSATSILSFSPPRPLATPPAAHFSASHTAAQRLPIADAHRFCRADTVARADRRTSRCHQRLPSALRNSDKRGWALWAVRCPGISDRTAARSGGTLSALHTGKGTA</sequence>
<accession>A0A8H6Y8M0</accession>
<keyword evidence="3" id="KW-1185">Reference proteome</keyword>
<dbReference type="AlphaFoldDB" id="A0A8H6Y8M0"/>
<dbReference type="Proteomes" id="UP000620124">
    <property type="component" value="Unassembled WGS sequence"/>
</dbReference>